<accession>A0A1Y1SDX7</accession>
<sequence>MAANAGVSQEQADRLGRDLTPVGAIAAGSADGHIPAWVGGDDFPQALKDFKRQDLEDIRSVINGLDIRAEVEQALSAADQGDFASASTTLRAIIDKLPEPQRALAKVAEKQIASAAEPLFTITSDNYQEHADKLTLGHQAMFERYDSYKMHIYPGIRNAFYPDEIYAATKANATRARLEGTDGVKDAKLGFPFPIPTSGAEVIWNHKLKFRGSAVRRVNDQAIVKPDGDFKITKIVENVKFRYANLQSPPPDDNSLMAYYLQEVISPPRVAGQLILVHETADQSSSGRAAWIFNPGLGRVNRAPDVGYDNPSVGTDGEQFNDQVDVFNGSLDRYNWTLVGKREVYIPYNAYLMSMPVLRYRDMLHGRHFNQALARYELHRVWVVEANLREGLRHQIAKRVFYVDEDSWSIAAVANYDGRGQLWKVQEAHLITAPFVPTVTGVPEIIYDLQSQRYFVTALLNEGEIPDWEASFQDSFFSPASLKRHARTR</sequence>
<dbReference type="Gene3D" id="2.50.20.10">
    <property type="entry name" value="Lipoprotein localisation LolA/LolB/LppX"/>
    <property type="match status" value="1"/>
</dbReference>
<name>A0A1Y1SDX7_9GAMM</name>
<dbReference type="Pfam" id="PF07044">
    <property type="entry name" value="DUF1329"/>
    <property type="match status" value="1"/>
</dbReference>
<keyword evidence="2" id="KW-1185">Reference proteome</keyword>
<dbReference type="STRING" id="1317117.ATO7_09017"/>
<proteinExistence type="predicted"/>
<dbReference type="OrthoDB" id="7053337at2"/>
<gene>
    <name evidence="1" type="ORF">ATO7_09017</name>
</gene>
<evidence type="ECO:0000313" key="2">
    <source>
        <dbReference type="Proteomes" id="UP000192342"/>
    </source>
</evidence>
<protein>
    <recommendedName>
        <fullName evidence="3">Outer membrane lipoprotein-sorting protein</fullName>
    </recommendedName>
</protein>
<dbReference type="InterPro" id="IPR010752">
    <property type="entry name" value="DUF1329"/>
</dbReference>
<dbReference type="AlphaFoldDB" id="A0A1Y1SDX7"/>
<comment type="caution">
    <text evidence="1">The sequence shown here is derived from an EMBL/GenBank/DDBJ whole genome shotgun (WGS) entry which is preliminary data.</text>
</comment>
<organism evidence="1 2">
    <name type="scientific">Oceanococcus atlanticus</name>
    <dbReference type="NCBI Taxonomy" id="1317117"/>
    <lineage>
        <taxon>Bacteria</taxon>
        <taxon>Pseudomonadati</taxon>
        <taxon>Pseudomonadota</taxon>
        <taxon>Gammaproteobacteria</taxon>
        <taxon>Chromatiales</taxon>
        <taxon>Oceanococcaceae</taxon>
        <taxon>Oceanococcus</taxon>
    </lineage>
</organism>
<dbReference type="CDD" id="cd16329">
    <property type="entry name" value="LolA_like"/>
    <property type="match status" value="1"/>
</dbReference>
<reference evidence="1 2" key="1">
    <citation type="submission" date="2013-04" db="EMBL/GenBank/DDBJ databases">
        <title>Oceanococcus atlanticus 22II-S10r2 Genome Sequencing.</title>
        <authorList>
            <person name="Lai Q."/>
            <person name="Li G."/>
            <person name="Shao Z."/>
        </authorList>
    </citation>
    <scope>NUCLEOTIDE SEQUENCE [LARGE SCALE GENOMIC DNA]</scope>
    <source>
        <strain evidence="1 2">22II-S10r2</strain>
    </source>
</reference>
<evidence type="ECO:0000313" key="1">
    <source>
        <dbReference type="EMBL" id="ORE87169.1"/>
    </source>
</evidence>
<dbReference type="Proteomes" id="UP000192342">
    <property type="component" value="Unassembled WGS sequence"/>
</dbReference>
<dbReference type="EMBL" id="AQQV01000002">
    <property type="protein sequence ID" value="ORE87169.1"/>
    <property type="molecule type" value="Genomic_DNA"/>
</dbReference>
<evidence type="ECO:0008006" key="3">
    <source>
        <dbReference type="Google" id="ProtNLM"/>
    </source>
</evidence>